<proteinExistence type="predicted"/>
<dbReference type="SUPFAM" id="SSF55797">
    <property type="entry name" value="PR-1-like"/>
    <property type="match status" value="1"/>
</dbReference>
<protein>
    <submittedName>
        <fullName evidence="1">SCP domain-containing protein</fullName>
    </submittedName>
</protein>
<organism evidence="1">
    <name type="scientific">Mesocestoides corti</name>
    <name type="common">Flatworm</name>
    <dbReference type="NCBI Taxonomy" id="53468"/>
    <lineage>
        <taxon>Eukaryota</taxon>
        <taxon>Metazoa</taxon>
        <taxon>Spiralia</taxon>
        <taxon>Lophotrochozoa</taxon>
        <taxon>Platyhelminthes</taxon>
        <taxon>Cestoda</taxon>
        <taxon>Eucestoda</taxon>
        <taxon>Cyclophyllidea</taxon>
        <taxon>Mesocestoididae</taxon>
        <taxon>Mesocestoides</taxon>
    </lineage>
</organism>
<evidence type="ECO:0000313" key="1">
    <source>
        <dbReference type="WBParaSite" id="MCU_003736-RA"/>
    </source>
</evidence>
<name>A0A5K3EWT3_MESCO</name>
<dbReference type="WBParaSite" id="MCU_003736-RA">
    <property type="protein sequence ID" value="MCU_003736-RA"/>
    <property type="gene ID" value="MCU_003736"/>
</dbReference>
<sequence length="87" mass="9376">MVRASSTEVGCAIEKCDGAGSSIGKGYLMACLYKPGSEVIRAKPYTKGPTCSHCPKDWKCFRGQCYHESLPQDSRIEPPPSLLAALP</sequence>
<dbReference type="InterPro" id="IPR035940">
    <property type="entry name" value="CAP_sf"/>
</dbReference>
<accession>A0A5K3EWT3</accession>
<reference evidence="1" key="1">
    <citation type="submission" date="2019-11" db="UniProtKB">
        <authorList>
            <consortium name="WormBaseParasite"/>
        </authorList>
    </citation>
    <scope>IDENTIFICATION</scope>
</reference>
<dbReference type="AlphaFoldDB" id="A0A5K3EWT3"/>
<dbReference type="Gene3D" id="3.40.33.10">
    <property type="entry name" value="CAP"/>
    <property type="match status" value="1"/>
</dbReference>